<dbReference type="STRING" id="356829.BITS_0836"/>
<evidence type="ECO:0000313" key="5">
    <source>
        <dbReference type="Proteomes" id="UP000029080"/>
    </source>
</evidence>
<sequence>MTDHTDLRVIKTLDAIHSTLETMICEMDYQSISVTELCEHARINKKTFYRYYTSLDELQAEFRSEMASAYIELTKEFRFPRDIPKVSKVFFEFLESKPVYSHITCAPSYGLEQKRLADIVPDDHWKDSPALANLPASEQSLVIAYVRSMGAAIYRQWVTDGRKVPIERAIDITAILQSQGLSAMLS</sequence>
<keyword evidence="1 2" id="KW-0238">DNA-binding</keyword>
<dbReference type="GO" id="GO:0003677">
    <property type="term" value="F:DNA binding"/>
    <property type="evidence" value="ECO:0007669"/>
    <property type="project" value="UniProtKB-UniRule"/>
</dbReference>
<dbReference type="RefSeq" id="WP_026641798.1">
    <property type="nucleotide sequence ID" value="NZ_JAXEUP010000019.1"/>
</dbReference>
<dbReference type="InterPro" id="IPR050624">
    <property type="entry name" value="HTH-type_Tx_Regulator"/>
</dbReference>
<comment type="caution">
    <text evidence="4">The sequence shown here is derived from an EMBL/GenBank/DDBJ whole genome shotgun (WGS) entry which is preliminary data.</text>
</comment>
<dbReference type="PANTHER" id="PTHR43479">
    <property type="entry name" value="ACREF/ENVCD OPERON REPRESSOR-RELATED"/>
    <property type="match status" value="1"/>
</dbReference>
<dbReference type="eggNOG" id="COG1309">
    <property type="taxonomic scope" value="Bacteria"/>
</dbReference>
<dbReference type="InterPro" id="IPR001647">
    <property type="entry name" value="HTH_TetR"/>
</dbReference>
<keyword evidence="5" id="KW-1185">Reference proteome</keyword>
<dbReference type="Proteomes" id="UP000029080">
    <property type="component" value="Unassembled WGS sequence"/>
</dbReference>
<dbReference type="EMBL" id="JGZU01000002">
    <property type="protein sequence ID" value="KFJ08327.1"/>
    <property type="molecule type" value="Genomic_DNA"/>
</dbReference>
<dbReference type="OrthoDB" id="3193022at2"/>
<evidence type="ECO:0000256" key="1">
    <source>
        <dbReference type="ARBA" id="ARBA00023125"/>
    </source>
</evidence>
<dbReference type="AlphaFoldDB" id="A0A087EKM6"/>
<accession>A0A087EKM6</accession>
<feature type="DNA-binding region" description="H-T-H motif" evidence="2">
    <location>
        <begin position="33"/>
        <end position="52"/>
    </location>
</feature>
<gene>
    <name evidence="4" type="ORF">BITS_0836</name>
</gene>
<dbReference type="InterPro" id="IPR009057">
    <property type="entry name" value="Homeodomain-like_sf"/>
</dbReference>
<protein>
    <submittedName>
        <fullName evidence="4">Putative TetR family transcriptional regulator</fullName>
    </submittedName>
</protein>
<dbReference type="PANTHER" id="PTHR43479:SF7">
    <property type="entry name" value="TETR-FAMILY TRANSCRIPTIONAL REGULATOR"/>
    <property type="match status" value="1"/>
</dbReference>
<name>A0A087EKM6_9BIFI</name>
<evidence type="ECO:0000313" key="4">
    <source>
        <dbReference type="EMBL" id="KFJ08327.1"/>
    </source>
</evidence>
<evidence type="ECO:0000256" key="2">
    <source>
        <dbReference type="PROSITE-ProRule" id="PRU00335"/>
    </source>
</evidence>
<feature type="domain" description="HTH tetR-type" evidence="3">
    <location>
        <begin position="10"/>
        <end position="70"/>
    </location>
</feature>
<dbReference type="SUPFAM" id="SSF46689">
    <property type="entry name" value="Homeodomain-like"/>
    <property type="match status" value="1"/>
</dbReference>
<evidence type="ECO:0000259" key="3">
    <source>
        <dbReference type="PROSITE" id="PS50977"/>
    </source>
</evidence>
<organism evidence="4 5">
    <name type="scientific">Bifidobacterium tsurumiense</name>
    <dbReference type="NCBI Taxonomy" id="356829"/>
    <lineage>
        <taxon>Bacteria</taxon>
        <taxon>Bacillati</taxon>
        <taxon>Actinomycetota</taxon>
        <taxon>Actinomycetes</taxon>
        <taxon>Bifidobacteriales</taxon>
        <taxon>Bifidobacteriaceae</taxon>
        <taxon>Bifidobacterium</taxon>
    </lineage>
</organism>
<dbReference type="Gene3D" id="1.10.357.10">
    <property type="entry name" value="Tetracycline Repressor, domain 2"/>
    <property type="match status" value="1"/>
</dbReference>
<reference evidence="4 5" key="1">
    <citation type="submission" date="2014-03" db="EMBL/GenBank/DDBJ databases">
        <title>Genomics of Bifidobacteria.</title>
        <authorList>
            <person name="Ventura M."/>
            <person name="Milani C."/>
            <person name="Lugli G.A."/>
        </authorList>
    </citation>
    <scope>NUCLEOTIDE SEQUENCE [LARGE SCALE GENOMIC DNA]</scope>
    <source>
        <strain evidence="4 5">JCM 13495</strain>
    </source>
</reference>
<dbReference type="PROSITE" id="PS50977">
    <property type="entry name" value="HTH_TETR_2"/>
    <property type="match status" value="1"/>
</dbReference>
<proteinExistence type="predicted"/>